<feature type="binding site" evidence="9">
    <location>
        <position position="158"/>
    </location>
    <ligand>
        <name>Cu cation</name>
        <dbReference type="ChEBI" id="CHEBI:23378"/>
    </ligand>
</feature>
<dbReference type="GO" id="GO:0009055">
    <property type="term" value="F:electron transfer activity"/>
    <property type="evidence" value="ECO:0007669"/>
    <property type="project" value="InterPro"/>
</dbReference>
<dbReference type="InterPro" id="IPR028871">
    <property type="entry name" value="BlueCu_1_BS"/>
</dbReference>
<dbReference type="InterPro" id="IPR000923">
    <property type="entry name" value="BlueCu_1"/>
</dbReference>
<dbReference type="InterPro" id="IPR001235">
    <property type="entry name" value="Copper_blue_Plastocyanin"/>
</dbReference>
<dbReference type="OrthoDB" id="186995at2157"/>
<name>A0A1H8I3J1_9EURY</name>
<proteinExistence type="inferred from homology"/>
<evidence type="ECO:0000313" key="13">
    <source>
        <dbReference type="EMBL" id="SEN62596.1"/>
    </source>
</evidence>
<reference evidence="14" key="1">
    <citation type="submission" date="2016-10" db="EMBL/GenBank/DDBJ databases">
        <authorList>
            <person name="Varghese N."/>
            <person name="Submissions S."/>
        </authorList>
    </citation>
    <scope>NUCLEOTIDE SEQUENCE [LARGE SCALE GENOMIC DNA]</scope>
    <source>
        <strain evidence="14">IBRC-M 10043</strain>
    </source>
</reference>
<evidence type="ECO:0000256" key="5">
    <source>
        <dbReference type="ARBA" id="ARBA00022982"/>
    </source>
</evidence>
<keyword evidence="6 9" id="KW-0186">Copper</keyword>
<evidence type="ECO:0000256" key="2">
    <source>
        <dbReference type="ARBA" id="ARBA00005338"/>
    </source>
</evidence>
<feature type="transmembrane region" description="Helical" evidence="11">
    <location>
        <begin position="216"/>
        <end position="234"/>
    </location>
</feature>
<evidence type="ECO:0000256" key="3">
    <source>
        <dbReference type="ARBA" id="ARBA00022448"/>
    </source>
</evidence>
<dbReference type="PRINTS" id="PR00156">
    <property type="entry name" value="COPPERBLUE"/>
</dbReference>
<comment type="cofactor">
    <cofactor evidence="9">
        <name>Cu(2+)</name>
        <dbReference type="ChEBI" id="CHEBI:29036"/>
    </cofactor>
    <text evidence="9">The crystal structure with reduced Cu(1+) has also been determined.</text>
</comment>
<dbReference type="Proteomes" id="UP000198775">
    <property type="component" value="Unassembled WGS sequence"/>
</dbReference>
<dbReference type="PANTHER" id="PTHR34192">
    <property type="entry name" value="PLASTOCYANIN MAJOR ISOFORM, CHLOROPLASTIC-RELATED"/>
    <property type="match status" value="1"/>
</dbReference>
<evidence type="ECO:0000259" key="12">
    <source>
        <dbReference type="Pfam" id="PF00127"/>
    </source>
</evidence>
<keyword evidence="3" id="KW-0813">Transport</keyword>
<feature type="binding site" evidence="9">
    <location>
        <position position="163"/>
    </location>
    <ligand>
        <name>Cu cation</name>
        <dbReference type="ChEBI" id="CHEBI:23378"/>
    </ligand>
</feature>
<keyword evidence="11" id="KW-0812">Transmembrane</keyword>
<keyword evidence="8 11" id="KW-0472">Membrane</keyword>
<evidence type="ECO:0000256" key="1">
    <source>
        <dbReference type="ARBA" id="ARBA00004170"/>
    </source>
</evidence>
<sequence length="252" mass="26466">MNRRTYLRRLGASGLAGTALTAPAAATTQENETSAGNQTATDGTVENGTAGNGTDAGGGQAAVPADGETYEVQMITESGSYYFDPVGLHVQPGDTVTFVNASGSHSAATYSTDNDRAETRRIPEGARSFNSGVFEEQGATFSYTFATEGTYDYYCSPHKTLGMVGRIVCGEPGGPATEGSIPDSPGSGVMPDSKKIVEEGSIAYPFVPGGLEPLPWQFWAGAGVFGTVFAYLLSKYDRESDRYSVENADNRI</sequence>
<evidence type="ECO:0000256" key="6">
    <source>
        <dbReference type="ARBA" id="ARBA00023008"/>
    </source>
</evidence>
<dbReference type="Pfam" id="PF00127">
    <property type="entry name" value="Copper-bind"/>
    <property type="match status" value="1"/>
</dbReference>
<dbReference type="GO" id="GO:0005507">
    <property type="term" value="F:copper ion binding"/>
    <property type="evidence" value="ECO:0007669"/>
    <property type="project" value="InterPro"/>
</dbReference>
<evidence type="ECO:0000256" key="10">
    <source>
        <dbReference type="SAM" id="MobiDB-lite"/>
    </source>
</evidence>
<evidence type="ECO:0000256" key="4">
    <source>
        <dbReference type="ARBA" id="ARBA00022723"/>
    </source>
</evidence>
<dbReference type="InterPro" id="IPR002387">
    <property type="entry name" value="Plastocyanin"/>
</dbReference>
<evidence type="ECO:0000256" key="11">
    <source>
        <dbReference type="SAM" id="Phobius"/>
    </source>
</evidence>
<dbReference type="InterPro" id="IPR008972">
    <property type="entry name" value="Cupredoxin"/>
</dbReference>
<keyword evidence="4 9" id="KW-0479">Metal-binding</keyword>
<comment type="subcellular location">
    <subcellularLocation>
        <location evidence="1">Membrane</location>
        <topology evidence="1">Peripheral membrane protein</topology>
    </subcellularLocation>
</comment>
<dbReference type="Gene3D" id="2.60.40.420">
    <property type="entry name" value="Cupredoxins - blue copper proteins"/>
    <property type="match status" value="1"/>
</dbReference>
<accession>A0A1H8I3J1</accession>
<comment type="similarity">
    <text evidence="2">Belongs to the plastocyanin family.</text>
</comment>
<dbReference type="EMBL" id="FOCX01000004">
    <property type="protein sequence ID" value="SEN62596.1"/>
    <property type="molecule type" value="Genomic_DNA"/>
</dbReference>
<feature type="compositionally biased region" description="Gly residues" evidence="10">
    <location>
        <begin position="50"/>
        <end position="60"/>
    </location>
</feature>
<dbReference type="PROSITE" id="PS00196">
    <property type="entry name" value="COPPER_BLUE"/>
    <property type="match status" value="1"/>
</dbReference>
<keyword evidence="7" id="KW-0793">Thylakoid</keyword>
<organism evidence="13 14">
    <name type="scientific">Halorientalis persicus</name>
    <dbReference type="NCBI Taxonomy" id="1367881"/>
    <lineage>
        <taxon>Archaea</taxon>
        <taxon>Methanobacteriati</taxon>
        <taxon>Methanobacteriota</taxon>
        <taxon>Stenosarchaea group</taxon>
        <taxon>Halobacteria</taxon>
        <taxon>Halobacteriales</taxon>
        <taxon>Haloarculaceae</taxon>
        <taxon>Halorientalis</taxon>
    </lineage>
</organism>
<feature type="compositionally biased region" description="Polar residues" evidence="10">
    <location>
        <begin position="29"/>
        <end position="46"/>
    </location>
</feature>
<dbReference type="PRINTS" id="PR00157">
    <property type="entry name" value="PLASTOCYANIN"/>
</dbReference>
<evidence type="ECO:0000313" key="14">
    <source>
        <dbReference type="Proteomes" id="UP000198775"/>
    </source>
</evidence>
<feature type="binding site" evidence="9">
    <location>
        <position position="155"/>
    </location>
    <ligand>
        <name>Cu cation</name>
        <dbReference type="ChEBI" id="CHEBI:23378"/>
    </ligand>
</feature>
<keyword evidence="14" id="KW-1185">Reference proteome</keyword>
<protein>
    <submittedName>
        <fullName evidence="13">Plastocyanin</fullName>
    </submittedName>
</protein>
<dbReference type="PANTHER" id="PTHR34192:SF10">
    <property type="entry name" value="PLASTOCYANIN MAJOR ISOFORM, CHLOROPLASTIC-RELATED"/>
    <property type="match status" value="1"/>
</dbReference>
<keyword evidence="11" id="KW-1133">Transmembrane helix</keyword>
<gene>
    <name evidence="13" type="ORF">SAMN05216388_100455</name>
</gene>
<dbReference type="GO" id="GO:0016020">
    <property type="term" value="C:membrane"/>
    <property type="evidence" value="ECO:0007669"/>
    <property type="project" value="UniProtKB-SubCell"/>
</dbReference>
<feature type="domain" description="Blue (type 1) copper" evidence="12">
    <location>
        <begin position="71"/>
        <end position="168"/>
    </location>
</feature>
<keyword evidence="5" id="KW-0249">Electron transport</keyword>
<dbReference type="RefSeq" id="WP_092658523.1">
    <property type="nucleotide sequence ID" value="NZ_FOCX01000004.1"/>
</dbReference>
<feature type="region of interest" description="Disordered" evidence="10">
    <location>
        <begin position="22"/>
        <end position="63"/>
    </location>
</feature>
<evidence type="ECO:0000256" key="7">
    <source>
        <dbReference type="ARBA" id="ARBA00023078"/>
    </source>
</evidence>
<evidence type="ECO:0000256" key="8">
    <source>
        <dbReference type="ARBA" id="ARBA00023136"/>
    </source>
</evidence>
<dbReference type="SUPFAM" id="SSF49503">
    <property type="entry name" value="Cupredoxins"/>
    <property type="match status" value="1"/>
</dbReference>
<dbReference type="AlphaFoldDB" id="A0A1H8I3J1"/>
<evidence type="ECO:0000256" key="9">
    <source>
        <dbReference type="PIRSR" id="PIRSR602387-1"/>
    </source>
</evidence>